<feature type="compositionally biased region" description="Acidic residues" evidence="1">
    <location>
        <begin position="108"/>
        <end position="119"/>
    </location>
</feature>
<evidence type="ECO:0000313" key="2">
    <source>
        <dbReference type="EMBL" id="KAK7033757.1"/>
    </source>
</evidence>
<proteinExistence type="predicted"/>
<comment type="caution">
    <text evidence="2">The sequence shown here is derived from an EMBL/GenBank/DDBJ whole genome shotgun (WGS) entry which is preliminary data.</text>
</comment>
<reference evidence="2 3" key="1">
    <citation type="journal article" date="2024" name="J Genomics">
        <title>Draft genome sequencing and assembly of Favolaschia claudopus CIRM-BRFM 2984 isolated from oak limbs.</title>
        <authorList>
            <person name="Navarro D."/>
            <person name="Drula E."/>
            <person name="Chaduli D."/>
            <person name="Cazenave R."/>
            <person name="Ahrendt S."/>
            <person name="Wang J."/>
            <person name="Lipzen A."/>
            <person name="Daum C."/>
            <person name="Barry K."/>
            <person name="Grigoriev I.V."/>
            <person name="Favel A."/>
            <person name="Rosso M.N."/>
            <person name="Martin F."/>
        </authorList>
    </citation>
    <scope>NUCLEOTIDE SEQUENCE [LARGE SCALE GENOMIC DNA]</scope>
    <source>
        <strain evidence="2 3">CIRM-BRFM 2984</strain>
    </source>
</reference>
<feature type="compositionally biased region" description="Acidic residues" evidence="1">
    <location>
        <begin position="129"/>
        <end position="138"/>
    </location>
</feature>
<gene>
    <name evidence="2" type="ORF">R3P38DRAFT_3185520</name>
</gene>
<dbReference type="Proteomes" id="UP001362999">
    <property type="component" value="Unassembled WGS sequence"/>
</dbReference>
<feature type="region of interest" description="Disordered" evidence="1">
    <location>
        <begin position="77"/>
        <end position="145"/>
    </location>
</feature>
<dbReference type="AlphaFoldDB" id="A0AAW0C498"/>
<protein>
    <submittedName>
        <fullName evidence="2">Uncharacterized protein</fullName>
    </submittedName>
</protein>
<organism evidence="2 3">
    <name type="scientific">Favolaschia claudopus</name>
    <dbReference type="NCBI Taxonomy" id="2862362"/>
    <lineage>
        <taxon>Eukaryota</taxon>
        <taxon>Fungi</taxon>
        <taxon>Dikarya</taxon>
        <taxon>Basidiomycota</taxon>
        <taxon>Agaricomycotina</taxon>
        <taxon>Agaricomycetes</taxon>
        <taxon>Agaricomycetidae</taxon>
        <taxon>Agaricales</taxon>
        <taxon>Marasmiineae</taxon>
        <taxon>Mycenaceae</taxon>
        <taxon>Favolaschia</taxon>
    </lineage>
</organism>
<evidence type="ECO:0000256" key="1">
    <source>
        <dbReference type="SAM" id="MobiDB-lite"/>
    </source>
</evidence>
<sequence>MARPKSKLTKEQLLERRAQAAWEYRQRAAVNEKARLRMRARRERLRRAPADVQSEYAVRAARYRRDYVERTRRAVTSAALHSLSRTKSPHANRAPPCAPRQRPRSPDDDGSWEEWEDGDAAQRRGVRDDLEEQDESELEEGHSRTRIQYYRTGNITFID</sequence>
<keyword evidence="3" id="KW-1185">Reference proteome</keyword>
<accession>A0AAW0C498</accession>
<evidence type="ECO:0000313" key="3">
    <source>
        <dbReference type="Proteomes" id="UP001362999"/>
    </source>
</evidence>
<name>A0AAW0C498_9AGAR</name>
<dbReference type="EMBL" id="JAWWNJ010000022">
    <property type="protein sequence ID" value="KAK7033757.1"/>
    <property type="molecule type" value="Genomic_DNA"/>
</dbReference>